<dbReference type="SUPFAM" id="SSF55961">
    <property type="entry name" value="Bet v1-like"/>
    <property type="match status" value="1"/>
</dbReference>
<dbReference type="RefSeq" id="WP_167476269.1">
    <property type="nucleotide sequence ID" value="NZ_CP046172.1"/>
</dbReference>
<gene>
    <name evidence="3" type="ORF">F5544_29645</name>
</gene>
<dbReference type="CDD" id="cd07814">
    <property type="entry name" value="SRPBCC_CalC_Aha1-like"/>
    <property type="match status" value="1"/>
</dbReference>
<accession>A0A6G9YKP4</accession>
<organism evidence="3 4">
    <name type="scientific">Nocardia arthritidis</name>
    <dbReference type="NCBI Taxonomy" id="228602"/>
    <lineage>
        <taxon>Bacteria</taxon>
        <taxon>Bacillati</taxon>
        <taxon>Actinomycetota</taxon>
        <taxon>Actinomycetes</taxon>
        <taxon>Mycobacteriales</taxon>
        <taxon>Nocardiaceae</taxon>
        <taxon>Nocardia</taxon>
    </lineage>
</organism>
<proteinExistence type="inferred from homology"/>
<dbReference type="InterPro" id="IPR023393">
    <property type="entry name" value="START-like_dom_sf"/>
</dbReference>
<evidence type="ECO:0000313" key="3">
    <source>
        <dbReference type="EMBL" id="QIS13774.1"/>
    </source>
</evidence>
<evidence type="ECO:0000256" key="1">
    <source>
        <dbReference type="ARBA" id="ARBA00006817"/>
    </source>
</evidence>
<sequence length="151" mass="16951">MNDDPATIVLDQFYPHPRPKVWRAITTPELMGQWLMQPIGFEPVVGNRFRMKARPMPAVNFSGEVRCEVLEVVEPERLRVTWSDAAAVADSGWVITWDLHTEGRGTRMLLTHSGFDPDDPTSQLSRTILRSGWPGIVRRLGEVLDAGSVGE</sequence>
<feature type="domain" description="Activator of Hsp90 ATPase homologue 1/2-like C-terminal" evidence="2">
    <location>
        <begin position="16"/>
        <end position="144"/>
    </location>
</feature>
<dbReference type="KEGG" id="nah:F5544_29645"/>
<protein>
    <submittedName>
        <fullName evidence="3">SRPBCC domain-containing protein</fullName>
    </submittedName>
</protein>
<name>A0A6G9YKP4_9NOCA</name>
<evidence type="ECO:0000313" key="4">
    <source>
        <dbReference type="Proteomes" id="UP000503540"/>
    </source>
</evidence>
<dbReference type="EMBL" id="CP046172">
    <property type="protein sequence ID" value="QIS13774.1"/>
    <property type="molecule type" value="Genomic_DNA"/>
</dbReference>
<dbReference type="AlphaFoldDB" id="A0A6G9YKP4"/>
<evidence type="ECO:0000259" key="2">
    <source>
        <dbReference type="Pfam" id="PF08327"/>
    </source>
</evidence>
<dbReference type="Proteomes" id="UP000503540">
    <property type="component" value="Chromosome"/>
</dbReference>
<dbReference type="Gene3D" id="3.30.530.20">
    <property type="match status" value="1"/>
</dbReference>
<keyword evidence="4" id="KW-1185">Reference proteome</keyword>
<comment type="similarity">
    <text evidence="1">Belongs to the AHA1 family.</text>
</comment>
<dbReference type="Pfam" id="PF08327">
    <property type="entry name" value="AHSA1"/>
    <property type="match status" value="1"/>
</dbReference>
<reference evidence="3 4" key="1">
    <citation type="journal article" date="2019" name="ACS Chem. Biol.">
        <title>Identification and Mobilization of a Cryptic Antibiotic Biosynthesis Gene Locus from a Human-Pathogenic Nocardia Isolate.</title>
        <authorList>
            <person name="Herisse M."/>
            <person name="Ishida K."/>
            <person name="Porter J.L."/>
            <person name="Howden B."/>
            <person name="Hertweck C."/>
            <person name="Stinear T.P."/>
            <person name="Pidot S.J."/>
        </authorList>
    </citation>
    <scope>NUCLEOTIDE SEQUENCE [LARGE SCALE GENOMIC DNA]</scope>
    <source>
        <strain evidence="3 4">AUSMDU00012717</strain>
    </source>
</reference>
<dbReference type="InterPro" id="IPR013538">
    <property type="entry name" value="ASHA1/2-like_C"/>
</dbReference>